<dbReference type="PANTHER" id="PTHR23204">
    <property type="entry name" value="CLEAVAGE AND POLYADENYLATION SPECIFIC FACTOR"/>
    <property type="match status" value="1"/>
</dbReference>
<reference evidence="2" key="1">
    <citation type="journal article" date="2021" name="J Fungi (Basel)">
        <title>Genomic and Metabolomic Analyses of the Marine Fungus Emericellopsis cladophorae: Insights into Saltwater Adaptability Mechanisms and Its Biosynthetic Potential.</title>
        <authorList>
            <person name="Goncalves M.F.M."/>
            <person name="Hilario S."/>
            <person name="Van de Peer Y."/>
            <person name="Esteves A.C."/>
            <person name="Alves A."/>
        </authorList>
    </citation>
    <scope>NUCLEOTIDE SEQUENCE</scope>
    <source>
        <strain evidence="2">MUM 19.33</strain>
    </source>
</reference>
<feature type="compositionally biased region" description="Acidic residues" evidence="1">
    <location>
        <begin position="1"/>
        <end position="10"/>
    </location>
</feature>
<dbReference type="GO" id="GO:0006397">
    <property type="term" value="P:mRNA processing"/>
    <property type="evidence" value="ECO:0007669"/>
    <property type="project" value="UniProtKB-KW"/>
</dbReference>
<feature type="region of interest" description="Disordered" evidence="1">
    <location>
        <begin position="1"/>
        <end position="73"/>
    </location>
</feature>
<keyword evidence="3" id="KW-1185">Reference proteome</keyword>
<feature type="compositionally biased region" description="Gly residues" evidence="1">
    <location>
        <begin position="197"/>
        <end position="214"/>
    </location>
</feature>
<dbReference type="InterPro" id="IPR034772">
    <property type="entry name" value="CPSF6/7"/>
</dbReference>
<reference evidence="2" key="2">
    <citation type="submission" date="2022-07" db="EMBL/GenBank/DDBJ databases">
        <authorList>
            <person name="Goncalves M.F.M."/>
            <person name="Hilario S."/>
            <person name="Van De Peer Y."/>
            <person name="Esteves A.C."/>
            <person name="Alves A."/>
        </authorList>
    </citation>
    <scope>NUCLEOTIDE SEQUENCE</scope>
    <source>
        <strain evidence="2">MUM 19.33</strain>
    </source>
</reference>
<dbReference type="Gene3D" id="3.30.70.330">
    <property type="match status" value="1"/>
</dbReference>
<dbReference type="EMBL" id="JAGIXG020000056">
    <property type="protein sequence ID" value="KAI6778909.1"/>
    <property type="molecule type" value="Genomic_DNA"/>
</dbReference>
<sequence length="342" mass="35949">MAEEDYEIDYYGDAGNDQQQHSSGSDQQHHANGDRAGAHHEQAHDDHDRDQEQSKNPQAYDQGDDGQGSVDPNATTALMISELNWWTTDDDIRGWLRQGGCEAGVKDMSFSEHKVNGKSKGQIYLEFNSAHDATSAKHLIDKMPADGGHLGQKKISTQYWNPNMNPFRTLPKDAPARGKDQPRSAQPGSYSDRGNYNSGGGFRGRGGYGGGRGNMGQNSYNRNFGGGGGYNNNMGGGGGFGMGGGGGNFAFNAGRGNMMGGGMRGGGMRGGRGGNMMGMNPMGGMNMGMPGAMGMGMMGATGMPGFQGIPGNFNNFGGFGQNQGGGGGDWGNPHGAKRPRPE</sequence>
<feature type="compositionally biased region" description="Gly residues" evidence="1">
    <location>
        <begin position="317"/>
        <end position="330"/>
    </location>
</feature>
<gene>
    <name evidence="2" type="ORF">J7T54_003845</name>
</gene>
<evidence type="ECO:0000256" key="1">
    <source>
        <dbReference type="SAM" id="MobiDB-lite"/>
    </source>
</evidence>
<evidence type="ECO:0000313" key="3">
    <source>
        <dbReference type="Proteomes" id="UP001055219"/>
    </source>
</evidence>
<dbReference type="GO" id="GO:0005634">
    <property type="term" value="C:nucleus"/>
    <property type="evidence" value="ECO:0007669"/>
    <property type="project" value="UniProtKB-SubCell"/>
</dbReference>
<comment type="caution">
    <text evidence="2">The sequence shown here is derived from an EMBL/GenBank/DDBJ whole genome shotgun (WGS) entry which is preliminary data.</text>
</comment>
<organism evidence="2 3">
    <name type="scientific">Emericellopsis cladophorae</name>
    <dbReference type="NCBI Taxonomy" id="2686198"/>
    <lineage>
        <taxon>Eukaryota</taxon>
        <taxon>Fungi</taxon>
        <taxon>Dikarya</taxon>
        <taxon>Ascomycota</taxon>
        <taxon>Pezizomycotina</taxon>
        <taxon>Sordariomycetes</taxon>
        <taxon>Hypocreomycetidae</taxon>
        <taxon>Hypocreales</taxon>
        <taxon>Bionectriaceae</taxon>
        <taxon>Emericellopsis</taxon>
    </lineage>
</organism>
<accession>A0A9Q0BCA6</accession>
<dbReference type="GO" id="GO:0003676">
    <property type="term" value="F:nucleic acid binding"/>
    <property type="evidence" value="ECO:0007669"/>
    <property type="project" value="InterPro"/>
</dbReference>
<dbReference type="AlphaFoldDB" id="A0A9Q0BCA6"/>
<feature type="compositionally biased region" description="Low complexity" evidence="1">
    <location>
        <begin position="17"/>
        <end position="26"/>
    </location>
</feature>
<dbReference type="InterPro" id="IPR035979">
    <property type="entry name" value="RBD_domain_sf"/>
</dbReference>
<name>A0A9Q0BCA6_9HYPO</name>
<dbReference type="InterPro" id="IPR012677">
    <property type="entry name" value="Nucleotide-bd_a/b_plait_sf"/>
</dbReference>
<dbReference type="GeneID" id="75830337"/>
<evidence type="ECO:0000313" key="2">
    <source>
        <dbReference type="EMBL" id="KAI6778909.1"/>
    </source>
</evidence>
<protein>
    <submittedName>
        <fullName evidence="2">RRM domain protein</fullName>
    </submittedName>
</protein>
<proteinExistence type="predicted"/>
<feature type="compositionally biased region" description="Basic and acidic residues" evidence="1">
    <location>
        <begin position="27"/>
        <end position="53"/>
    </location>
</feature>
<feature type="region of interest" description="Disordered" evidence="1">
    <location>
        <begin position="317"/>
        <end position="342"/>
    </location>
</feature>
<feature type="compositionally biased region" description="Basic and acidic residues" evidence="1">
    <location>
        <begin position="170"/>
        <end position="182"/>
    </location>
</feature>
<feature type="region of interest" description="Disordered" evidence="1">
    <location>
        <begin position="161"/>
        <end position="214"/>
    </location>
</feature>
<dbReference type="RefSeq" id="XP_051359765.1">
    <property type="nucleotide sequence ID" value="XM_051509188.1"/>
</dbReference>
<dbReference type="Proteomes" id="UP001055219">
    <property type="component" value="Unassembled WGS sequence"/>
</dbReference>
<dbReference type="SUPFAM" id="SSF54928">
    <property type="entry name" value="RNA-binding domain, RBD"/>
    <property type="match status" value="1"/>
</dbReference>
<dbReference type="OrthoDB" id="10065185at2759"/>